<dbReference type="AlphaFoldDB" id="A0A9N7Z278"/>
<proteinExistence type="predicted"/>
<evidence type="ECO:0000313" key="2">
    <source>
        <dbReference type="EMBL" id="CAB1452968.1"/>
    </source>
</evidence>
<dbReference type="EMBL" id="CADEAL010004150">
    <property type="protein sequence ID" value="CAB1452968.1"/>
    <property type="molecule type" value="Genomic_DNA"/>
</dbReference>
<evidence type="ECO:0000313" key="3">
    <source>
        <dbReference type="Proteomes" id="UP001153269"/>
    </source>
</evidence>
<gene>
    <name evidence="2" type="ORF">PLEPLA_LOCUS40718</name>
</gene>
<feature type="region of interest" description="Disordered" evidence="1">
    <location>
        <begin position="1"/>
        <end position="21"/>
    </location>
</feature>
<accession>A0A9N7Z278</accession>
<reference evidence="2" key="1">
    <citation type="submission" date="2020-03" db="EMBL/GenBank/DDBJ databases">
        <authorList>
            <person name="Weist P."/>
        </authorList>
    </citation>
    <scope>NUCLEOTIDE SEQUENCE</scope>
</reference>
<evidence type="ECO:0000256" key="1">
    <source>
        <dbReference type="SAM" id="MobiDB-lite"/>
    </source>
</evidence>
<keyword evidence="3" id="KW-1185">Reference proteome</keyword>
<dbReference type="Proteomes" id="UP001153269">
    <property type="component" value="Unassembled WGS sequence"/>
</dbReference>
<organism evidence="2 3">
    <name type="scientific">Pleuronectes platessa</name>
    <name type="common">European plaice</name>
    <dbReference type="NCBI Taxonomy" id="8262"/>
    <lineage>
        <taxon>Eukaryota</taxon>
        <taxon>Metazoa</taxon>
        <taxon>Chordata</taxon>
        <taxon>Craniata</taxon>
        <taxon>Vertebrata</taxon>
        <taxon>Euteleostomi</taxon>
        <taxon>Actinopterygii</taxon>
        <taxon>Neopterygii</taxon>
        <taxon>Teleostei</taxon>
        <taxon>Neoteleostei</taxon>
        <taxon>Acanthomorphata</taxon>
        <taxon>Carangaria</taxon>
        <taxon>Pleuronectiformes</taxon>
        <taxon>Pleuronectoidei</taxon>
        <taxon>Pleuronectidae</taxon>
        <taxon>Pleuronectes</taxon>
    </lineage>
</organism>
<feature type="compositionally biased region" description="Low complexity" evidence="1">
    <location>
        <begin position="7"/>
        <end position="21"/>
    </location>
</feature>
<name>A0A9N7Z278_PLEPL</name>
<protein>
    <submittedName>
        <fullName evidence="2">Uncharacterized protein</fullName>
    </submittedName>
</protein>
<sequence length="139" mass="14656">MTDLVDPLPSSCLLSSSPPLSSSPFISSPPLLLSSSPHLLLSSSPPLSSPPLPFFPLLLSSSPLLSLPVIISGLVVHGPWPWPCPPWVIYHGPGGEPPGLQAPVSPCNRLFVAPSKQVSDQQKSIKAWWAFLSLLGSGH</sequence>
<comment type="caution">
    <text evidence="2">The sequence shown here is derived from an EMBL/GenBank/DDBJ whole genome shotgun (WGS) entry which is preliminary data.</text>
</comment>